<dbReference type="InterPro" id="IPR022313">
    <property type="entry name" value="Phe/His_NH3-lyase_AS"/>
</dbReference>
<evidence type="ECO:0000313" key="2">
    <source>
        <dbReference type="EMBL" id="GII55518.1"/>
    </source>
</evidence>
<dbReference type="Proteomes" id="UP000605992">
    <property type="component" value="Unassembled WGS sequence"/>
</dbReference>
<dbReference type="Gene3D" id="1.10.275.10">
    <property type="entry name" value="Fumarase/aspartase (N-terminal domain)"/>
    <property type="match status" value="1"/>
</dbReference>
<dbReference type="InterPro" id="IPR001106">
    <property type="entry name" value="Aromatic_Lyase"/>
</dbReference>
<dbReference type="PROSITE" id="PS00488">
    <property type="entry name" value="PAL_HISTIDASE"/>
    <property type="match status" value="1"/>
</dbReference>
<comment type="caution">
    <text evidence="2">The sequence shown here is derived from an EMBL/GenBank/DDBJ whole genome shotgun (WGS) entry which is preliminary data.</text>
</comment>
<gene>
    <name evidence="2" type="ORF">Pth03_39070</name>
</gene>
<evidence type="ECO:0000313" key="3">
    <source>
        <dbReference type="Proteomes" id="UP000605992"/>
    </source>
</evidence>
<dbReference type="InterPro" id="IPR024083">
    <property type="entry name" value="Fumarase/histidase_N"/>
</dbReference>
<evidence type="ECO:0000256" key="1">
    <source>
        <dbReference type="ARBA" id="ARBA00023239"/>
    </source>
</evidence>
<dbReference type="GO" id="GO:0016841">
    <property type="term" value="F:ammonia-lyase activity"/>
    <property type="evidence" value="ECO:0007669"/>
    <property type="project" value="InterPro"/>
</dbReference>
<dbReference type="AlphaFoldDB" id="A0A8J3XYZ7"/>
<dbReference type="Pfam" id="PF00221">
    <property type="entry name" value="Lyase_aromatic"/>
    <property type="match status" value="1"/>
</dbReference>
<dbReference type="Gene3D" id="1.20.200.10">
    <property type="entry name" value="Fumarase/aspartase (Central domain)"/>
    <property type="match status" value="1"/>
</dbReference>
<organism evidence="2 3">
    <name type="scientific">Planotetraspora thailandica</name>
    <dbReference type="NCBI Taxonomy" id="487172"/>
    <lineage>
        <taxon>Bacteria</taxon>
        <taxon>Bacillati</taxon>
        <taxon>Actinomycetota</taxon>
        <taxon>Actinomycetes</taxon>
        <taxon>Streptosporangiales</taxon>
        <taxon>Streptosporangiaceae</taxon>
        <taxon>Planotetraspora</taxon>
    </lineage>
</organism>
<dbReference type="EMBL" id="BOOR01000027">
    <property type="protein sequence ID" value="GII55518.1"/>
    <property type="molecule type" value="Genomic_DNA"/>
</dbReference>
<proteinExistence type="predicted"/>
<name>A0A8J3XYZ7_9ACTN</name>
<dbReference type="PANTHER" id="PTHR10362">
    <property type="entry name" value="HISTIDINE AMMONIA-LYASE"/>
    <property type="match status" value="1"/>
</dbReference>
<accession>A0A8J3XYZ7</accession>
<protein>
    <submittedName>
        <fullName evidence="2">Histidine ammonia-lyase</fullName>
    </submittedName>
</protein>
<dbReference type="RefSeq" id="WP_203945720.1">
    <property type="nucleotide sequence ID" value="NZ_BOOR01000027.1"/>
</dbReference>
<keyword evidence="1" id="KW-0456">Lyase</keyword>
<reference evidence="2" key="1">
    <citation type="submission" date="2021-01" db="EMBL/GenBank/DDBJ databases">
        <title>Whole genome shotgun sequence of Planotetraspora thailandica NBRC 104271.</title>
        <authorList>
            <person name="Komaki H."/>
            <person name="Tamura T."/>
        </authorList>
    </citation>
    <scope>NUCLEOTIDE SEQUENCE</scope>
    <source>
        <strain evidence="2">NBRC 104271</strain>
    </source>
</reference>
<dbReference type="SUPFAM" id="SSF48557">
    <property type="entry name" value="L-aspartase-like"/>
    <property type="match status" value="1"/>
</dbReference>
<sequence>MSTAPSLRMPELSIERPLHVEDVESAKGPLQVLMHGDVLDPVRRCHEFVISQSTGETMIYGQTTGYGALVNYRGRADDTDRAEGLIDFLTVGQGDPLPAEVARGMLLVRLATLSRARSGVSAKVLQALAAVLATPLVPVVPRYGSVGASGDLAPLAHATRLLTGHGEAFVHGTRLPAGEALKGMGITPLTLTGRDALALVNGTSLSCAAAALAVAQAKRSLLVALHLTAALAEALGASPAFADDDLAAASGHAGVRAAAAELRDLLAGGVTVPDRPLQEVYSIRCAPQLVGAAWSALEWAGQTVEAELNGVSDNPLFFPEQSKVAHGGNFFSQSIAFAADLVANVLTQLANLAERQLDLLVDPHRNGGLPPLLAADPGRQHGLTGVQIAATSVVAAMRRECLPAGMQSLPTNLHNQDVVPFGNQAALSALEQAERLRWMHGMLAVALRQAFHLLDRTPQASGASSLVAALAPSIAPLTEDRPLDEDVRTAADAMDSLVADRAAGLVIPRLKTAPSHREEQ</sequence>
<dbReference type="InterPro" id="IPR008948">
    <property type="entry name" value="L-Aspartase-like"/>
</dbReference>
<keyword evidence="3" id="KW-1185">Reference proteome</keyword>
<dbReference type="CDD" id="cd00332">
    <property type="entry name" value="PAL-HAL"/>
    <property type="match status" value="1"/>
</dbReference>